<name>A0A8S5TTI3_9CAUD</name>
<protein>
    <submittedName>
        <fullName evidence="1">Uncharacterized protein</fullName>
    </submittedName>
</protein>
<proteinExistence type="predicted"/>
<dbReference type="EMBL" id="BK015927">
    <property type="protein sequence ID" value="DAF85496.1"/>
    <property type="molecule type" value="Genomic_DNA"/>
</dbReference>
<evidence type="ECO:0000313" key="1">
    <source>
        <dbReference type="EMBL" id="DAF85496.1"/>
    </source>
</evidence>
<reference evidence="1" key="1">
    <citation type="journal article" date="2021" name="Proc. Natl. Acad. Sci. U.S.A.">
        <title>A Catalog of Tens of Thousands of Viruses from Human Metagenomes Reveals Hidden Associations with Chronic Diseases.</title>
        <authorList>
            <person name="Tisza M.J."/>
            <person name="Buck C.B."/>
        </authorList>
    </citation>
    <scope>NUCLEOTIDE SEQUENCE</scope>
    <source>
        <strain evidence="1">Ct5jB2</strain>
    </source>
</reference>
<accession>A0A8S5TTI3</accession>
<sequence>MIFVFWHFTLKKKCTPLWQIYTERSENVKSVSKEELNILIQKGVLINSGEGYIDPVRHAVVGHYRTSGSAKRV</sequence>
<organism evidence="1">
    <name type="scientific">Siphoviridae sp. ct5jB2</name>
    <dbReference type="NCBI Taxonomy" id="2825337"/>
    <lineage>
        <taxon>Viruses</taxon>
        <taxon>Duplodnaviria</taxon>
        <taxon>Heunggongvirae</taxon>
        <taxon>Uroviricota</taxon>
        <taxon>Caudoviricetes</taxon>
    </lineage>
</organism>